<name>D9SVP1_CLOC7</name>
<keyword evidence="5 6" id="KW-0472">Membrane</keyword>
<evidence type="ECO:0000256" key="5">
    <source>
        <dbReference type="ARBA" id="ARBA00023136"/>
    </source>
</evidence>
<feature type="transmembrane region" description="Helical" evidence="6">
    <location>
        <begin position="37"/>
        <end position="55"/>
    </location>
</feature>
<feature type="domain" description="EamA" evidence="7">
    <location>
        <begin position="148"/>
        <end position="273"/>
    </location>
</feature>
<keyword evidence="4 6" id="KW-1133">Transmembrane helix</keyword>
<gene>
    <name evidence="8" type="ordered locus">Clocel_3423</name>
</gene>
<dbReference type="STRING" id="573061.Clocel_3423"/>
<sequence>MNNKTKGIMFMLIASLSFAIMTVFVKLSGDLPSTQKTFFRNLVTVVVALIPALKNKSKLFGKKENQGLLLIRSTLGTLGIVASFYAIDHLLLADATMLNKLSPFFVIIFSFLFLKEKITKAQFISLIIAFVGSLFIVKPSFNVSIIPALVAILGAICAGGAYTYVRTLRGREKNYTIVFYFSLFSCVSTSPFLFISYHPMTLIQLSSLLIAGVFASIAQMTLTTAYSYAPASDISIYDYTQIIFSAFLGMMLFNEAPDYLSIIGYILIIGSSAAAFLYEKSKGK</sequence>
<evidence type="ECO:0000256" key="2">
    <source>
        <dbReference type="ARBA" id="ARBA00007362"/>
    </source>
</evidence>
<reference evidence="8 9" key="1">
    <citation type="submission" date="2010-08" db="EMBL/GenBank/DDBJ databases">
        <title>Complete sequence of Clostridium cellulovorans 743B.</title>
        <authorList>
            <consortium name="US DOE Joint Genome Institute"/>
            <person name="Lucas S."/>
            <person name="Copeland A."/>
            <person name="Lapidus A."/>
            <person name="Cheng J.-F."/>
            <person name="Bruce D."/>
            <person name="Goodwin L."/>
            <person name="Pitluck S."/>
            <person name="Chertkov O."/>
            <person name="Detter J.C."/>
            <person name="Han C."/>
            <person name="Tapia R."/>
            <person name="Land M."/>
            <person name="Hauser L."/>
            <person name="Chang Y.-J."/>
            <person name="Jeffries C."/>
            <person name="Kyrpides N."/>
            <person name="Ivanova N."/>
            <person name="Mikhailova N."/>
            <person name="Hemme C.L."/>
            <person name="Woyke T."/>
        </authorList>
    </citation>
    <scope>NUCLEOTIDE SEQUENCE [LARGE SCALE GENOMIC DNA]</scope>
    <source>
        <strain evidence="9">ATCC 35296 / DSM 3052 / OCM 3 / 743B</strain>
    </source>
</reference>
<comment type="similarity">
    <text evidence="2">Belongs to the EamA transporter family.</text>
</comment>
<dbReference type="AlphaFoldDB" id="D9SVP1"/>
<feature type="domain" description="EamA" evidence="7">
    <location>
        <begin position="6"/>
        <end position="137"/>
    </location>
</feature>
<feature type="transmembrane region" description="Helical" evidence="6">
    <location>
        <begin position="259"/>
        <end position="278"/>
    </location>
</feature>
<dbReference type="eggNOG" id="COG0697">
    <property type="taxonomic scope" value="Bacteria"/>
</dbReference>
<keyword evidence="9" id="KW-1185">Reference proteome</keyword>
<dbReference type="KEGG" id="ccb:Clocel_3423"/>
<dbReference type="PANTHER" id="PTHR22911">
    <property type="entry name" value="ACYL-MALONYL CONDENSING ENZYME-RELATED"/>
    <property type="match status" value="1"/>
</dbReference>
<feature type="transmembrane region" description="Helical" evidence="6">
    <location>
        <begin position="177"/>
        <end position="197"/>
    </location>
</feature>
<accession>D9SVP1</accession>
<dbReference type="InterPro" id="IPR000620">
    <property type="entry name" value="EamA_dom"/>
</dbReference>
<keyword evidence="3 6" id="KW-0812">Transmembrane</keyword>
<dbReference type="HOGENOM" id="CLU_032828_0_1_9"/>
<dbReference type="PANTHER" id="PTHR22911:SF6">
    <property type="entry name" value="SOLUTE CARRIER FAMILY 35 MEMBER G1"/>
    <property type="match status" value="1"/>
</dbReference>
<evidence type="ECO:0000313" key="9">
    <source>
        <dbReference type="Proteomes" id="UP000002730"/>
    </source>
</evidence>
<feature type="transmembrane region" description="Helical" evidence="6">
    <location>
        <begin position="67"/>
        <end position="85"/>
    </location>
</feature>
<protein>
    <recommendedName>
        <fullName evidence="7">EamA domain-containing protein</fullName>
    </recommendedName>
</protein>
<evidence type="ECO:0000256" key="3">
    <source>
        <dbReference type="ARBA" id="ARBA00022692"/>
    </source>
</evidence>
<dbReference type="SUPFAM" id="SSF103481">
    <property type="entry name" value="Multidrug resistance efflux transporter EmrE"/>
    <property type="match status" value="2"/>
</dbReference>
<dbReference type="InterPro" id="IPR037185">
    <property type="entry name" value="EmrE-like"/>
</dbReference>
<dbReference type="EMBL" id="CP002160">
    <property type="protein sequence ID" value="ADL53102.1"/>
    <property type="molecule type" value="Genomic_DNA"/>
</dbReference>
<dbReference type="Pfam" id="PF00892">
    <property type="entry name" value="EamA"/>
    <property type="match status" value="2"/>
</dbReference>
<feature type="transmembrane region" description="Helical" evidence="6">
    <location>
        <begin position="7"/>
        <end position="25"/>
    </location>
</feature>
<feature type="transmembrane region" description="Helical" evidence="6">
    <location>
        <begin position="143"/>
        <end position="165"/>
    </location>
</feature>
<feature type="transmembrane region" description="Helical" evidence="6">
    <location>
        <begin position="236"/>
        <end position="253"/>
    </location>
</feature>
<evidence type="ECO:0000259" key="7">
    <source>
        <dbReference type="Pfam" id="PF00892"/>
    </source>
</evidence>
<feature type="transmembrane region" description="Helical" evidence="6">
    <location>
        <begin position="203"/>
        <end position="229"/>
    </location>
</feature>
<organism evidence="8 9">
    <name type="scientific">Clostridium cellulovorans (strain ATCC 35296 / DSM 3052 / OCM 3 / 743B)</name>
    <dbReference type="NCBI Taxonomy" id="573061"/>
    <lineage>
        <taxon>Bacteria</taxon>
        <taxon>Bacillati</taxon>
        <taxon>Bacillota</taxon>
        <taxon>Clostridia</taxon>
        <taxon>Eubacteriales</taxon>
        <taxon>Clostridiaceae</taxon>
        <taxon>Clostridium</taxon>
    </lineage>
</organism>
<proteinExistence type="inferred from homology"/>
<feature type="transmembrane region" description="Helical" evidence="6">
    <location>
        <begin position="121"/>
        <end position="137"/>
    </location>
</feature>
<dbReference type="OrthoDB" id="5148831at2"/>
<evidence type="ECO:0000256" key="6">
    <source>
        <dbReference type="SAM" id="Phobius"/>
    </source>
</evidence>
<feature type="transmembrane region" description="Helical" evidence="6">
    <location>
        <begin position="97"/>
        <end position="114"/>
    </location>
</feature>
<evidence type="ECO:0000256" key="1">
    <source>
        <dbReference type="ARBA" id="ARBA00004141"/>
    </source>
</evidence>
<dbReference type="RefSeq" id="WP_010073501.1">
    <property type="nucleotide sequence ID" value="NC_014393.1"/>
</dbReference>
<evidence type="ECO:0000256" key="4">
    <source>
        <dbReference type="ARBA" id="ARBA00022989"/>
    </source>
</evidence>
<comment type="subcellular location">
    <subcellularLocation>
        <location evidence="1">Membrane</location>
        <topology evidence="1">Multi-pass membrane protein</topology>
    </subcellularLocation>
</comment>
<evidence type="ECO:0000313" key="8">
    <source>
        <dbReference type="EMBL" id="ADL53102.1"/>
    </source>
</evidence>
<dbReference type="GO" id="GO:0016020">
    <property type="term" value="C:membrane"/>
    <property type="evidence" value="ECO:0007669"/>
    <property type="project" value="UniProtKB-SubCell"/>
</dbReference>
<dbReference type="Proteomes" id="UP000002730">
    <property type="component" value="Chromosome"/>
</dbReference>